<reference evidence="3 4" key="1">
    <citation type="submission" date="2016-11" db="EMBL/GenBank/DDBJ databases">
        <title>Trade-off between light-utilization and light-protection in marine flavobacteria.</title>
        <authorList>
            <person name="Kumagai Y."/>
        </authorList>
    </citation>
    <scope>NUCLEOTIDE SEQUENCE [LARGE SCALE GENOMIC DNA]</scope>
    <source>
        <strain evidence="3 4">JCM 17109</strain>
    </source>
</reference>
<dbReference type="InterPro" id="IPR028098">
    <property type="entry name" value="Glyco_trans_4-like_N"/>
</dbReference>
<evidence type="ECO:0000259" key="2">
    <source>
        <dbReference type="Pfam" id="PF13439"/>
    </source>
</evidence>
<evidence type="ECO:0000313" key="4">
    <source>
        <dbReference type="Proteomes" id="UP000239532"/>
    </source>
</evidence>
<name>A0A2S9WUG7_9FLAO</name>
<dbReference type="EMBL" id="MQUC01000003">
    <property type="protein sequence ID" value="PRP66976.1"/>
    <property type="molecule type" value="Genomic_DNA"/>
</dbReference>
<dbReference type="Pfam" id="PF00534">
    <property type="entry name" value="Glycos_transf_1"/>
    <property type="match status" value="1"/>
</dbReference>
<dbReference type="Gene3D" id="3.40.50.2000">
    <property type="entry name" value="Glycogen Phosphorylase B"/>
    <property type="match status" value="2"/>
</dbReference>
<feature type="domain" description="Glycosyl transferase family 1" evidence="1">
    <location>
        <begin position="172"/>
        <end position="331"/>
    </location>
</feature>
<gene>
    <name evidence="3" type="ORF">BST86_07630</name>
</gene>
<dbReference type="CDD" id="cd03801">
    <property type="entry name" value="GT4_PimA-like"/>
    <property type="match status" value="1"/>
</dbReference>
<sequence length="360" mass="40682">MRILQLIDSLHPGGAERMAINIANALVGQVEVSALCCTREEGDLKDQLESGVRYLFADRKGRLGVRGIWRIIKFVKKHKLTHIHAHSSSIYIGFILKCIIPRLHLIWHDHYGNAGFVSQRSIRRYQWMSVKIDVIIAVNKQLQEWALDHKLSQKVVYLQNFIRPSSNKLVARKNFLETQSKTVICLANLRPQKNHKLLIKAWATLKTEYPDWELLLIGKKFQDEYQQMLIDLIKQYGLSQEVKLLGSVNNASVWMDKASIGVLSSSSEGLPLSLLEYGLAGLPVVVTDVGACREVVGNTSIVIPAGDLDQFTHALSRLMSNSALRSNLGQAFKGRVEAEFGEEKFLQSLLELYRSVHDKN</sequence>
<dbReference type="PANTHER" id="PTHR12526">
    <property type="entry name" value="GLYCOSYLTRANSFERASE"/>
    <property type="match status" value="1"/>
</dbReference>
<dbReference type="InterPro" id="IPR001296">
    <property type="entry name" value="Glyco_trans_1"/>
</dbReference>
<evidence type="ECO:0000313" key="3">
    <source>
        <dbReference type="EMBL" id="PRP66976.1"/>
    </source>
</evidence>
<feature type="domain" description="Glycosyltransferase subfamily 4-like N-terminal" evidence="2">
    <location>
        <begin position="12"/>
        <end position="164"/>
    </location>
</feature>
<dbReference type="SUPFAM" id="SSF53756">
    <property type="entry name" value="UDP-Glycosyltransferase/glycogen phosphorylase"/>
    <property type="match status" value="1"/>
</dbReference>
<dbReference type="PANTHER" id="PTHR12526:SF630">
    <property type="entry name" value="GLYCOSYLTRANSFERASE"/>
    <property type="match status" value="1"/>
</dbReference>
<dbReference type="AlphaFoldDB" id="A0A2S9WUG7"/>
<accession>A0A2S9WUG7</accession>
<evidence type="ECO:0000259" key="1">
    <source>
        <dbReference type="Pfam" id="PF00534"/>
    </source>
</evidence>
<organism evidence="3 4">
    <name type="scientific">Nonlabens agnitus</name>
    <dbReference type="NCBI Taxonomy" id="870484"/>
    <lineage>
        <taxon>Bacteria</taxon>
        <taxon>Pseudomonadati</taxon>
        <taxon>Bacteroidota</taxon>
        <taxon>Flavobacteriia</taxon>
        <taxon>Flavobacteriales</taxon>
        <taxon>Flavobacteriaceae</taxon>
        <taxon>Nonlabens</taxon>
    </lineage>
</organism>
<protein>
    <recommendedName>
        <fullName evidence="5">Glycosyl transferase</fullName>
    </recommendedName>
</protein>
<proteinExistence type="predicted"/>
<evidence type="ECO:0008006" key="5">
    <source>
        <dbReference type="Google" id="ProtNLM"/>
    </source>
</evidence>
<keyword evidence="4" id="KW-1185">Reference proteome</keyword>
<dbReference type="Pfam" id="PF13439">
    <property type="entry name" value="Glyco_transf_4"/>
    <property type="match status" value="1"/>
</dbReference>
<dbReference type="OrthoDB" id="823685at2"/>
<comment type="caution">
    <text evidence="3">The sequence shown here is derived from an EMBL/GenBank/DDBJ whole genome shotgun (WGS) entry which is preliminary data.</text>
</comment>
<dbReference type="RefSeq" id="WP_105982757.1">
    <property type="nucleotide sequence ID" value="NZ_MQUC01000003.1"/>
</dbReference>
<dbReference type="GO" id="GO:0016757">
    <property type="term" value="F:glycosyltransferase activity"/>
    <property type="evidence" value="ECO:0007669"/>
    <property type="project" value="InterPro"/>
</dbReference>
<dbReference type="Proteomes" id="UP000239532">
    <property type="component" value="Unassembled WGS sequence"/>
</dbReference>